<name>A0A7S2Y2C8_9STRA</name>
<evidence type="ECO:0000313" key="2">
    <source>
        <dbReference type="EMBL" id="CAD9944611.1"/>
    </source>
</evidence>
<organism evidence="2">
    <name type="scientific">Entomoneis paludosa</name>
    <dbReference type="NCBI Taxonomy" id="265537"/>
    <lineage>
        <taxon>Eukaryota</taxon>
        <taxon>Sar</taxon>
        <taxon>Stramenopiles</taxon>
        <taxon>Ochrophyta</taxon>
        <taxon>Bacillariophyta</taxon>
        <taxon>Bacillariophyceae</taxon>
        <taxon>Bacillariophycidae</taxon>
        <taxon>Entomoneidaceae</taxon>
        <taxon>Entomoneis</taxon>
    </lineage>
</organism>
<sequence>MSIAPAVGRSSLARFVPLLLWALSLQQPTCHGLSLGHGSAPKPTTNGSLTRKDLFTNALKSCAVVAATGGLGFPTAAMAEEEAATEAVSTPAVSIASCPKAVSGRPNNCVSTASVRQLDNYMAPWTFPRDMPTQEVLARLKGAVGTNNKLTIIGQTDTTLKVEAIRNFAKDEIVFLVNPEDRVITFLSQQVDGPEGTPDFGENRKRLDDIRRRVGVFGAMGEDISYTGSPRQGALGQLKSFYGLQSGRGFEDVFLEEEDQ</sequence>
<accession>A0A7S2Y2C8</accession>
<protein>
    <recommendedName>
        <fullName evidence="3">DUF1995 domain-containing protein</fullName>
    </recommendedName>
</protein>
<evidence type="ECO:0008006" key="3">
    <source>
        <dbReference type="Google" id="ProtNLM"/>
    </source>
</evidence>
<dbReference type="PANTHER" id="PTHR34801:SF6">
    <property type="entry name" value="SLL1620 PROTEIN"/>
    <property type="match status" value="1"/>
</dbReference>
<feature type="chain" id="PRO_5030784030" description="DUF1995 domain-containing protein" evidence="1">
    <location>
        <begin position="33"/>
        <end position="260"/>
    </location>
</feature>
<feature type="signal peptide" evidence="1">
    <location>
        <begin position="1"/>
        <end position="32"/>
    </location>
</feature>
<evidence type="ECO:0000256" key="1">
    <source>
        <dbReference type="SAM" id="SignalP"/>
    </source>
</evidence>
<keyword evidence="1" id="KW-0732">Signal</keyword>
<dbReference type="InterPro" id="IPR010865">
    <property type="entry name" value="DUF1499"/>
</dbReference>
<dbReference type="EMBL" id="HBHT01003568">
    <property type="protein sequence ID" value="CAD9944611.1"/>
    <property type="molecule type" value="Transcribed_RNA"/>
</dbReference>
<proteinExistence type="predicted"/>
<dbReference type="Pfam" id="PF07386">
    <property type="entry name" value="DUF1499"/>
    <property type="match status" value="1"/>
</dbReference>
<dbReference type="PANTHER" id="PTHR34801">
    <property type="entry name" value="EXPRESSED PROTEIN"/>
    <property type="match status" value="1"/>
</dbReference>
<gene>
    <name evidence="2" type="ORF">APAL1065_LOCUS2400</name>
</gene>
<dbReference type="AlphaFoldDB" id="A0A7S2Y2C8"/>
<reference evidence="2" key="1">
    <citation type="submission" date="2021-01" db="EMBL/GenBank/DDBJ databases">
        <authorList>
            <person name="Corre E."/>
            <person name="Pelletier E."/>
            <person name="Niang G."/>
            <person name="Scheremetjew M."/>
            <person name="Finn R."/>
            <person name="Kale V."/>
            <person name="Holt S."/>
            <person name="Cochrane G."/>
            <person name="Meng A."/>
            <person name="Brown T."/>
            <person name="Cohen L."/>
        </authorList>
    </citation>
    <scope>NUCLEOTIDE SEQUENCE</scope>
    <source>
        <strain evidence="2">CCMP125</strain>
    </source>
</reference>